<organism evidence="1 2">
    <name type="scientific">Flavonifractor plautii</name>
    <name type="common">Fusobacterium plautii</name>
    <dbReference type="NCBI Taxonomy" id="292800"/>
    <lineage>
        <taxon>Bacteria</taxon>
        <taxon>Bacillati</taxon>
        <taxon>Bacillota</taxon>
        <taxon>Clostridia</taxon>
        <taxon>Eubacteriales</taxon>
        <taxon>Oscillospiraceae</taxon>
        <taxon>Flavonifractor</taxon>
    </lineage>
</organism>
<dbReference type="AlphaFoldDB" id="A0A174H1F0"/>
<evidence type="ECO:0000313" key="1">
    <source>
        <dbReference type="EMBL" id="CUO68852.1"/>
    </source>
</evidence>
<reference evidence="1 2" key="1">
    <citation type="submission" date="2015-09" db="EMBL/GenBank/DDBJ databases">
        <authorList>
            <consortium name="Pathogen Informatics"/>
        </authorList>
    </citation>
    <scope>NUCLEOTIDE SEQUENCE [LARGE SCALE GENOMIC DNA]</scope>
    <source>
        <strain evidence="1 2">2789STDY5608854</strain>
    </source>
</reference>
<evidence type="ECO:0000313" key="2">
    <source>
        <dbReference type="Proteomes" id="UP000095746"/>
    </source>
</evidence>
<dbReference type="EMBL" id="CYZT01000144">
    <property type="protein sequence ID" value="CUO68852.1"/>
    <property type="molecule type" value="Genomic_DNA"/>
</dbReference>
<proteinExistence type="predicted"/>
<protein>
    <submittedName>
        <fullName evidence="1">Uncharacterized protein</fullName>
    </submittedName>
</protein>
<accession>A0A174H1F0</accession>
<gene>
    <name evidence="1" type="ORF">ERS852411_01977</name>
</gene>
<name>A0A174H1F0_FLAPL</name>
<dbReference type="Proteomes" id="UP000095746">
    <property type="component" value="Unassembled WGS sequence"/>
</dbReference>
<sequence>MRAVTVRSGTSIDHQRTGRPVRVDDDIIVQRFERRKDNSQKASGPHFGQQNLSLLSQYLTPNRDAWPIAVDGIVMDRQKVIDIIDRKVVSIDNIGCGQVHLRIKIDRKNMCPSFREGIGQILTGGCFPTPPFRLATAMILCPLIFASP</sequence>